<dbReference type="Proteomes" id="UP000483142">
    <property type="component" value="Unassembled WGS sequence"/>
</dbReference>
<sequence>MRQQSASHLWQDETEFCNDKGTTCLTKPATQSDMLPDTFCTKIIVGKRIAKKWATQFFDKAVCTNRSPESPMCLGYLVGWFTGQM</sequence>
<dbReference type="RefSeq" id="WP_004295618.1">
    <property type="nucleotide sequence ID" value="NZ_JANUKW010000004.1"/>
</dbReference>
<evidence type="ECO:0000313" key="3">
    <source>
        <dbReference type="Proteomes" id="UP000468344"/>
    </source>
</evidence>
<accession>A0A6G0GUB4</accession>
<evidence type="ECO:0000313" key="4">
    <source>
        <dbReference type="Proteomes" id="UP000483142"/>
    </source>
</evidence>
<organism evidence="1 4">
    <name type="scientific">Phocaeicola vulgatus</name>
    <name type="common">Bacteroides vulgatus</name>
    <dbReference type="NCBI Taxonomy" id="821"/>
    <lineage>
        <taxon>Bacteria</taxon>
        <taxon>Pseudomonadati</taxon>
        <taxon>Bacteroidota</taxon>
        <taxon>Bacteroidia</taxon>
        <taxon>Bacteroidales</taxon>
        <taxon>Bacteroidaceae</taxon>
        <taxon>Phocaeicola</taxon>
    </lineage>
</organism>
<name>A0A6G0GUB4_PHOVU</name>
<dbReference type="GeneID" id="29452959"/>
<dbReference type="AlphaFoldDB" id="A0A6G0GUB4"/>
<reference evidence="3 4" key="1">
    <citation type="journal article" date="2019" name="Nat. Med.">
        <title>A library of human gut bacterial isolates paired with longitudinal multiomics data enables mechanistic microbiome research.</title>
        <authorList>
            <person name="Poyet M."/>
            <person name="Groussin M."/>
            <person name="Gibbons S.M."/>
            <person name="Avila-Pacheco J."/>
            <person name="Jiang X."/>
            <person name="Kearney S.M."/>
            <person name="Perrotta A.R."/>
            <person name="Berdy B."/>
            <person name="Zhao S."/>
            <person name="Lieberman T.D."/>
            <person name="Swanson P.K."/>
            <person name="Smith M."/>
            <person name="Roesemann S."/>
            <person name="Alexander J.E."/>
            <person name="Rich S.A."/>
            <person name="Livny J."/>
            <person name="Vlamakis H."/>
            <person name="Clish C."/>
            <person name="Bullock K."/>
            <person name="Deik A."/>
            <person name="Scott J."/>
            <person name="Pierce K.A."/>
            <person name="Xavier R.J."/>
            <person name="Alm E.J."/>
        </authorList>
    </citation>
    <scope>NUCLEOTIDE SEQUENCE [LARGE SCALE GENOMIC DNA]</scope>
    <source>
        <strain evidence="2 3">BIOML-A140</strain>
        <strain evidence="1 4">BIOML-A141</strain>
    </source>
</reference>
<dbReference type="EMBL" id="WDBZ01000001">
    <property type="protein sequence ID" value="KAB6457389.1"/>
    <property type="molecule type" value="Genomic_DNA"/>
</dbReference>
<dbReference type="Proteomes" id="UP000468344">
    <property type="component" value="Unassembled WGS sequence"/>
</dbReference>
<protein>
    <submittedName>
        <fullName evidence="1">Uncharacterized protein</fullName>
    </submittedName>
</protein>
<comment type="caution">
    <text evidence="1">The sequence shown here is derived from an EMBL/GenBank/DDBJ whole genome shotgun (WGS) entry which is preliminary data.</text>
</comment>
<dbReference type="EMBL" id="WDBY01000001">
    <property type="protein sequence ID" value="KAB6481908.1"/>
    <property type="molecule type" value="Genomic_DNA"/>
</dbReference>
<gene>
    <name evidence="2" type="ORF">GAZ06_00685</name>
    <name evidence="1" type="ORF">GAZ09_00685</name>
</gene>
<evidence type="ECO:0000313" key="1">
    <source>
        <dbReference type="EMBL" id="KAB6457389.1"/>
    </source>
</evidence>
<proteinExistence type="predicted"/>
<evidence type="ECO:0000313" key="2">
    <source>
        <dbReference type="EMBL" id="KAB6481908.1"/>
    </source>
</evidence>